<dbReference type="Proteomes" id="UP000219369">
    <property type="component" value="Unassembled WGS sequence"/>
</dbReference>
<protein>
    <submittedName>
        <fullName evidence="1">Uncharacterized protein</fullName>
    </submittedName>
</protein>
<reference evidence="2" key="1">
    <citation type="submission" date="2016-09" db="EMBL/GenBank/DDBJ databases">
        <authorList>
            <person name="Guldener U."/>
        </authorList>
    </citation>
    <scope>NUCLEOTIDE SEQUENCE [LARGE SCALE GENOMIC DNA]</scope>
    <source>
        <strain evidence="2">V64-1</strain>
    </source>
</reference>
<evidence type="ECO:0000313" key="2">
    <source>
        <dbReference type="Proteomes" id="UP000219369"/>
    </source>
</evidence>
<proteinExistence type="predicted"/>
<gene>
    <name evidence="1" type="ORF">FRV6_16757</name>
</gene>
<dbReference type="EMBL" id="FMJY01000012">
    <property type="protein sequence ID" value="SCO92629.1"/>
    <property type="molecule type" value="Genomic_DNA"/>
</dbReference>
<organism evidence="1 2">
    <name type="scientific">Fusarium oxysporum</name>
    <name type="common">Fusarium vascular wilt</name>
    <dbReference type="NCBI Taxonomy" id="5507"/>
    <lineage>
        <taxon>Eukaryota</taxon>
        <taxon>Fungi</taxon>
        <taxon>Dikarya</taxon>
        <taxon>Ascomycota</taxon>
        <taxon>Pezizomycotina</taxon>
        <taxon>Sordariomycetes</taxon>
        <taxon>Hypocreomycetidae</taxon>
        <taxon>Hypocreales</taxon>
        <taxon>Nectriaceae</taxon>
        <taxon>Fusarium</taxon>
        <taxon>Fusarium oxysporum species complex</taxon>
    </lineage>
</organism>
<evidence type="ECO:0000313" key="1">
    <source>
        <dbReference type="EMBL" id="SCO92629.1"/>
    </source>
</evidence>
<dbReference type="OrthoDB" id="5075677at2759"/>
<dbReference type="AlphaFoldDB" id="A0A2H3UFN9"/>
<sequence length="197" mass="22063">MGSALNKVGSSYLWGESTKPPDKSPGEWAINYTKPDSAIAVEKPWLSTRLSRILVQEFQRLIPTKVTIPIWRHAAIAISRRHLRQAKFKRDFIEAVTWAWNDEMAAHSTKLAGLTYARGLDEAPGHVAGAKAEYRRISREWHAWLGLGGYFTKKGDGFNDISIQQLGITAEKVTMWPGNGLVSKKRSLTLDNANSPY</sequence>
<name>A0A2H3UFN9_FUSOX</name>
<accession>A0A2H3UFN9</accession>